<proteinExistence type="predicted"/>
<evidence type="ECO:0000313" key="1">
    <source>
        <dbReference type="EMBL" id="OGI46618.1"/>
    </source>
</evidence>
<comment type="caution">
    <text evidence="1">The sequence shown here is derived from an EMBL/GenBank/DDBJ whole genome shotgun (WGS) entry which is preliminary data.</text>
</comment>
<sequence>MNITATSKNGTTIRLTDERWTHIAEEHGELGGMRAEVLETISKPERILAGGEGELLALREVKTGKYLVVVYRELGDDGFIITAFLTRRIRSLAKRKQLWP</sequence>
<dbReference type="Proteomes" id="UP000179360">
    <property type="component" value="Unassembled WGS sequence"/>
</dbReference>
<protein>
    <recommendedName>
        <fullName evidence="3">Phage-Barnase-EndoU-ColicinE5/D-RelE like nuclease 2 domain-containing protein</fullName>
    </recommendedName>
</protein>
<name>A0A1F6TNA9_9PROT</name>
<reference evidence="1 2" key="1">
    <citation type="journal article" date="2016" name="Nat. Commun.">
        <title>Thousands of microbial genomes shed light on interconnected biogeochemical processes in an aquifer system.</title>
        <authorList>
            <person name="Anantharaman K."/>
            <person name="Brown C.T."/>
            <person name="Hug L.A."/>
            <person name="Sharon I."/>
            <person name="Castelle C.J."/>
            <person name="Probst A.J."/>
            <person name="Thomas B.C."/>
            <person name="Singh A."/>
            <person name="Wilkins M.J."/>
            <person name="Karaoz U."/>
            <person name="Brodie E.L."/>
            <person name="Williams K.H."/>
            <person name="Hubbard S.S."/>
            <person name="Banfield J.F."/>
        </authorList>
    </citation>
    <scope>NUCLEOTIDE SEQUENCE [LARGE SCALE GENOMIC DNA]</scope>
</reference>
<accession>A0A1F6TNA9</accession>
<organism evidence="1 2">
    <name type="scientific">Candidatus Muproteobacteria bacterium RIFCSPHIGHO2_01_FULL_65_16</name>
    <dbReference type="NCBI Taxonomy" id="1817764"/>
    <lineage>
        <taxon>Bacteria</taxon>
        <taxon>Pseudomonadati</taxon>
        <taxon>Pseudomonadota</taxon>
        <taxon>Candidatus Muproteobacteria</taxon>
    </lineage>
</organism>
<evidence type="ECO:0008006" key="3">
    <source>
        <dbReference type="Google" id="ProtNLM"/>
    </source>
</evidence>
<evidence type="ECO:0000313" key="2">
    <source>
        <dbReference type="Proteomes" id="UP000179360"/>
    </source>
</evidence>
<dbReference type="EMBL" id="MFSY01000041">
    <property type="protein sequence ID" value="OGI46618.1"/>
    <property type="molecule type" value="Genomic_DNA"/>
</dbReference>
<dbReference type="STRING" id="1817764.A2637_05365"/>
<gene>
    <name evidence="1" type="ORF">A2637_05365</name>
</gene>
<dbReference type="AlphaFoldDB" id="A0A1F6TNA9"/>